<feature type="transmembrane region" description="Helical" evidence="11">
    <location>
        <begin position="16"/>
        <end position="35"/>
    </location>
</feature>
<feature type="domain" description="Heme-copper oxidase subunit III family profile" evidence="12">
    <location>
        <begin position="4"/>
        <end position="291"/>
    </location>
</feature>
<evidence type="ECO:0000313" key="13">
    <source>
        <dbReference type="EMBL" id="MCS3903315.1"/>
    </source>
</evidence>
<dbReference type="Pfam" id="PF00510">
    <property type="entry name" value="COX3"/>
    <property type="match status" value="2"/>
</dbReference>
<proteinExistence type="inferred from homology"/>
<evidence type="ECO:0000256" key="6">
    <source>
        <dbReference type="ARBA" id="ARBA00022989"/>
    </source>
</evidence>
<evidence type="ECO:0000256" key="4">
    <source>
        <dbReference type="ARBA" id="ARBA00022692"/>
    </source>
</evidence>
<dbReference type="InterPro" id="IPR000298">
    <property type="entry name" value="Cyt_c_oxidase-like_su3"/>
</dbReference>
<feature type="transmembrane region" description="Helical" evidence="11">
    <location>
        <begin position="152"/>
        <end position="175"/>
    </location>
</feature>
<name>A0AAE3HJA2_9GAMM</name>
<feature type="transmembrane region" description="Helical" evidence="11">
    <location>
        <begin position="224"/>
        <end position="250"/>
    </location>
</feature>
<dbReference type="AlphaFoldDB" id="A0AAE3HJA2"/>
<dbReference type="PANTHER" id="PTHR11403:SF7">
    <property type="entry name" value="CYTOCHROME C OXIDASE SUBUNIT 3"/>
    <property type="match status" value="1"/>
</dbReference>
<feature type="transmembrane region" description="Helical" evidence="11">
    <location>
        <begin position="271"/>
        <end position="290"/>
    </location>
</feature>
<dbReference type="InterPro" id="IPR033945">
    <property type="entry name" value="Cyt_c_oxase_su3_dom"/>
</dbReference>
<keyword evidence="4 10" id="KW-0812">Transmembrane</keyword>
<feature type="transmembrane region" description="Helical" evidence="11">
    <location>
        <begin position="82"/>
        <end position="105"/>
    </location>
</feature>
<evidence type="ECO:0000259" key="12">
    <source>
        <dbReference type="PROSITE" id="PS50253"/>
    </source>
</evidence>
<comment type="subcellular location">
    <subcellularLocation>
        <location evidence="10">Cell membrane</location>
        <topology evidence="10">Multi-pass membrane protein</topology>
    </subcellularLocation>
    <subcellularLocation>
        <location evidence="1">Membrane</location>
        <topology evidence="1">Multi-pass membrane protein</topology>
    </subcellularLocation>
</comment>
<protein>
    <recommendedName>
        <fullName evidence="3">cytochrome-c oxidase</fullName>
        <ecNumber evidence="3">7.1.1.9</ecNumber>
    </recommendedName>
    <alternativeName>
        <fullName evidence="8">Cytochrome aa3 subunit 3</fullName>
    </alternativeName>
    <alternativeName>
        <fullName evidence="9">Cytochrome c oxidase polypeptide III</fullName>
    </alternativeName>
</protein>
<dbReference type="GO" id="GO:0005886">
    <property type="term" value="C:plasma membrane"/>
    <property type="evidence" value="ECO:0007669"/>
    <property type="project" value="UniProtKB-SubCell"/>
</dbReference>
<sequence>MSDSHGAYYVPQSSHWPIVSSIALFCLFGGTAMWLNDYAAYPYVLGLAVALVLYFMFGWFGEVIRESETGKYNHQVDVSFRWSMGWFIFSEVMFFAAFFGALFYARMYAGPWLGGEGKGFATNEFLWPEFAYTWPMLSFPEGSFYSAPSGIIGAWGLPAINTLILLTSGATITFAHWALVKNKRSPLVWWLAATVALGVLFIFLQGEEYIHAYQDLGLTLNSGIYGATFFLLTGFHGFHVSMGALMIFIIMLRAIRGHFTPENHFAFEAVAWYWHFVDVVWLFLFIFVYWL</sequence>
<dbReference type="FunFam" id="1.20.120.80:FF:000003">
    <property type="entry name" value="Cytochrome c oxidase subunit 3"/>
    <property type="match status" value="1"/>
</dbReference>
<evidence type="ECO:0000256" key="7">
    <source>
        <dbReference type="ARBA" id="ARBA00023136"/>
    </source>
</evidence>
<dbReference type="Gene3D" id="1.20.120.80">
    <property type="entry name" value="Cytochrome c oxidase, subunit III, four-helix bundle"/>
    <property type="match status" value="1"/>
</dbReference>
<evidence type="ECO:0000256" key="1">
    <source>
        <dbReference type="ARBA" id="ARBA00004141"/>
    </source>
</evidence>
<dbReference type="Gene3D" id="1.10.287.70">
    <property type="match status" value="1"/>
</dbReference>
<dbReference type="Proteomes" id="UP001204445">
    <property type="component" value="Unassembled WGS sequence"/>
</dbReference>
<evidence type="ECO:0000256" key="11">
    <source>
        <dbReference type="SAM" id="Phobius"/>
    </source>
</evidence>
<organism evidence="13 14">
    <name type="scientific">Methylohalomonas lacus</name>
    <dbReference type="NCBI Taxonomy" id="398773"/>
    <lineage>
        <taxon>Bacteria</taxon>
        <taxon>Pseudomonadati</taxon>
        <taxon>Pseudomonadota</taxon>
        <taxon>Gammaproteobacteria</taxon>
        <taxon>Methylohalomonadales</taxon>
        <taxon>Methylohalomonadaceae</taxon>
        <taxon>Methylohalomonas</taxon>
    </lineage>
</organism>
<comment type="caution">
    <text evidence="13">The sequence shown here is derived from an EMBL/GenBank/DDBJ whole genome shotgun (WGS) entry which is preliminary data.</text>
</comment>
<evidence type="ECO:0000313" key="14">
    <source>
        <dbReference type="Proteomes" id="UP001204445"/>
    </source>
</evidence>
<gene>
    <name evidence="13" type="ORF">J2T55_001335</name>
</gene>
<accession>A0AAE3HJA2</accession>
<evidence type="ECO:0000256" key="5">
    <source>
        <dbReference type="ARBA" id="ARBA00022967"/>
    </source>
</evidence>
<reference evidence="13" key="1">
    <citation type="submission" date="2022-08" db="EMBL/GenBank/DDBJ databases">
        <title>Genomic Encyclopedia of Type Strains, Phase III (KMG-III): the genomes of soil and plant-associated and newly described type strains.</title>
        <authorList>
            <person name="Whitman W."/>
        </authorList>
    </citation>
    <scope>NUCLEOTIDE SEQUENCE</scope>
    <source>
        <strain evidence="13">HMT 1</strain>
    </source>
</reference>
<feature type="transmembrane region" description="Helical" evidence="11">
    <location>
        <begin position="41"/>
        <end position="61"/>
    </location>
</feature>
<dbReference type="PANTHER" id="PTHR11403">
    <property type="entry name" value="CYTOCHROME C OXIDASE SUBUNIT III"/>
    <property type="match status" value="1"/>
</dbReference>
<keyword evidence="6 11" id="KW-1133">Transmembrane helix</keyword>
<evidence type="ECO:0000256" key="10">
    <source>
        <dbReference type="RuleBase" id="RU003376"/>
    </source>
</evidence>
<dbReference type="GO" id="GO:0004129">
    <property type="term" value="F:cytochrome-c oxidase activity"/>
    <property type="evidence" value="ECO:0007669"/>
    <property type="project" value="UniProtKB-EC"/>
</dbReference>
<evidence type="ECO:0000256" key="9">
    <source>
        <dbReference type="ARBA" id="ARBA00031625"/>
    </source>
</evidence>
<feature type="transmembrane region" description="Helical" evidence="11">
    <location>
        <begin position="187"/>
        <end position="204"/>
    </location>
</feature>
<dbReference type="CDD" id="cd01665">
    <property type="entry name" value="Cyt_c_Oxidase_III"/>
    <property type="match status" value="1"/>
</dbReference>
<dbReference type="InterPro" id="IPR013833">
    <property type="entry name" value="Cyt_c_oxidase_su3_a-hlx"/>
</dbReference>
<dbReference type="PROSITE" id="PS50253">
    <property type="entry name" value="COX3"/>
    <property type="match status" value="1"/>
</dbReference>
<keyword evidence="5" id="KW-1278">Translocase</keyword>
<keyword evidence="14" id="KW-1185">Reference proteome</keyword>
<evidence type="ECO:0000256" key="2">
    <source>
        <dbReference type="ARBA" id="ARBA00010581"/>
    </source>
</evidence>
<evidence type="ECO:0000256" key="8">
    <source>
        <dbReference type="ARBA" id="ARBA00031400"/>
    </source>
</evidence>
<dbReference type="InterPro" id="IPR035973">
    <property type="entry name" value="Cyt_c_oxidase_su3-like_sf"/>
</dbReference>
<dbReference type="InterPro" id="IPR024791">
    <property type="entry name" value="Cyt_c/ubiquinol_Oxase_su3"/>
</dbReference>
<dbReference type="SUPFAM" id="SSF81452">
    <property type="entry name" value="Cytochrome c oxidase subunit III-like"/>
    <property type="match status" value="1"/>
</dbReference>
<dbReference type="GO" id="GO:0019646">
    <property type="term" value="P:aerobic electron transport chain"/>
    <property type="evidence" value="ECO:0007669"/>
    <property type="project" value="InterPro"/>
</dbReference>
<dbReference type="EC" id="7.1.1.9" evidence="3"/>
<evidence type="ECO:0000256" key="3">
    <source>
        <dbReference type="ARBA" id="ARBA00012949"/>
    </source>
</evidence>
<keyword evidence="7 11" id="KW-0472">Membrane</keyword>
<dbReference type="RefSeq" id="WP_259054991.1">
    <property type="nucleotide sequence ID" value="NZ_JANUCT010000007.1"/>
</dbReference>
<comment type="similarity">
    <text evidence="2 10">Belongs to the cytochrome c oxidase subunit 3 family.</text>
</comment>
<dbReference type="EMBL" id="JANUCT010000007">
    <property type="protein sequence ID" value="MCS3903315.1"/>
    <property type="molecule type" value="Genomic_DNA"/>
</dbReference>